<comment type="caution">
    <text evidence="8">The sequence shown here is derived from an EMBL/GenBank/DDBJ whole genome shotgun (WGS) entry which is preliminary data.</text>
</comment>
<reference evidence="8" key="2">
    <citation type="submission" date="2020-02" db="EMBL/GenBank/DDBJ databases">
        <authorList>
            <person name="Gilchrist C.L.M."/>
            <person name="Chooi Y.-H."/>
        </authorList>
    </citation>
    <scope>NUCLEOTIDE SEQUENCE</scope>
    <source>
        <strain evidence="8">MST-FP2251</strain>
    </source>
</reference>
<protein>
    <recommendedName>
        <fullName evidence="7">Zn(2)-C6 fungal-type domain-containing protein</fullName>
    </recommendedName>
</protein>
<evidence type="ECO:0000313" key="8">
    <source>
        <dbReference type="EMBL" id="KAF9895160.1"/>
    </source>
</evidence>
<keyword evidence="9" id="KW-1185">Reference proteome</keyword>
<dbReference type="Proteomes" id="UP001194746">
    <property type="component" value="Unassembled WGS sequence"/>
</dbReference>
<accession>A0AAD4CYN8</accession>
<organism evidence="8 9">
    <name type="scientific">Aspergillus nanangensis</name>
    <dbReference type="NCBI Taxonomy" id="2582783"/>
    <lineage>
        <taxon>Eukaryota</taxon>
        <taxon>Fungi</taxon>
        <taxon>Dikarya</taxon>
        <taxon>Ascomycota</taxon>
        <taxon>Pezizomycotina</taxon>
        <taxon>Eurotiomycetes</taxon>
        <taxon>Eurotiomycetidae</taxon>
        <taxon>Eurotiales</taxon>
        <taxon>Aspergillaceae</taxon>
        <taxon>Aspergillus</taxon>
        <taxon>Aspergillus subgen. Circumdati</taxon>
    </lineage>
</organism>
<dbReference type="InterPro" id="IPR007219">
    <property type="entry name" value="XnlR_reg_dom"/>
</dbReference>
<sequence length="629" mass="71755">MSLRPLAPKDPNNPSPDRVPPKKRKVSSACEACKIAKTKCSGHQPCTYCVKKNIECIMDPESDQRRKVQMRRRLNSLEEDQDLFVRLVRTLRHTNQAVDGLLKYIRDDQPSVAEIKSFMDCNLPQREFEKTPELLDIYNGLNTTQQGVSKSWARALDIPRLCDRPRFSGRARPWTTITDDDDFVSHLISLWFTWHHLFFNWVDRDLFLRDLNSGNVQSTFCSPFLVNTILAEACFYSDYPEACAVPGDLTTKGEHFWKEAKRLLDAEEGKITLATVQGLGLMYSCSSVMGKDRLGWTYMVRASKAVPILRSSPDQIFRDSNLTGEAISQLLDHLEVGMFGSMVLGCLSLQKIPPMDKPIGIQLPIHQKDEGEWFPYPRQVDPVPAAHTHCAIMQRSLVEVSVNDCYDRLVRWKKDLPECLWYTSESVPEVLSLHMNYHTLITIAFAFLKTPILGADQKTLLSVSCARQKCIQSAQAVSESVTIHQSQWGIDRGAANDMQYICTALFMLVDDLDDEKSHDAFLNLAKSAVSFGGRWLLTKGMFRLVQIATVQANKSLSPEIVDVFKRFERRLWKSEDRQRFRSAYPNFAAVLRQQDDTVPDDLEMDQFLEVWSDFTMDGQREVESSAGKE</sequence>
<dbReference type="InterPro" id="IPR053187">
    <property type="entry name" value="Notoamide_regulator"/>
</dbReference>
<dbReference type="GO" id="GO:0006351">
    <property type="term" value="P:DNA-templated transcription"/>
    <property type="evidence" value="ECO:0007669"/>
    <property type="project" value="InterPro"/>
</dbReference>
<evidence type="ECO:0000256" key="2">
    <source>
        <dbReference type="ARBA" id="ARBA00023015"/>
    </source>
</evidence>
<evidence type="ECO:0000256" key="5">
    <source>
        <dbReference type="ARBA" id="ARBA00023242"/>
    </source>
</evidence>
<reference evidence="8" key="1">
    <citation type="journal article" date="2019" name="Beilstein J. Org. Chem.">
        <title>Nanangenines: drimane sesquiterpenoids as the dominant metabolite cohort of a novel Australian fungus, Aspergillus nanangensis.</title>
        <authorList>
            <person name="Lacey H.J."/>
            <person name="Gilchrist C.L.M."/>
            <person name="Crombie A."/>
            <person name="Kalaitzis J.A."/>
            <person name="Vuong D."/>
            <person name="Rutledge P.J."/>
            <person name="Turner P."/>
            <person name="Pitt J.I."/>
            <person name="Lacey E."/>
            <person name="Chooi Y.H."/>
            <person name="Piggott A.M."/>
        </authorList>
    </citation>
    <scope>NUCLEOTIDE SEQUENCE</scope>
    <source>
        <strain evidence="8">MST-FP2251</strain>
    </source>
</reference>
<dbReference type="CDD" id="cd00067">
    <property type="entry name" value="GAL4"/>
    <property type="match status" value="1"/>
</dbReference>
<feature type="region of interest" description="Disordered" evidence="6">
    <location>
        <begin position="1"/>
        <end position="23"/>
    </location>
</feature>
<evidence type="ECO:0000256" key="1">
    <source>
        <dbReference type="ARBA" id="ARBA00022723"/>
    </source>
</evidence>
<name>A0AAD4CYN8_ASPNN</name>
<dbReference type="SMART" id="SM00066">
    <property type="entry name" value="GAL4"/>
    <property type="match status" value="1"/>
</dbReference>
<dbReference type="GO" id="GO:0008270">
    <property type="term" value="F:zinc ion binding"/>
    <property type="evidence" value="ECO:0007669"/>
    <property type="project" value="InterPro"/>
</dbReference>
<dbReference type="GO" id="GO:0000981">
    <property type="term" value="F:DNA-binding transcription factor activity, RNA polymerase II-specific"/>
    <property type="evidence" value="ECO:0007669"/>
    <property type="project" value="InterPro"/>
</dbReference>
<evidence type="ECO:0000256" key="4">
    <source>
        <dbReference type="ARBA" id="ARBA00023163"/>
    </source>
</evidence>
<dbReference type="PANTHER" id="PTHR47256:SF1">
    <property type="entry name" value="ZN(II)2CYS6 TRANSCRIPTION FACTOR (EUROFUNG)"/>
    <property type="match status" value="1"/>
</dbReference>
<dbReference type="CDD" id="cd12148">
    <property type="entry name" value="fungal_TF_MHR"/>
    <property type="match status" value="1"/>
</dbReference>
<gene>
    <name evidence="8" type="ORF">FE257_000062</name>
</gene>
<feature type="domain" description="Zn(2)-C6 fungal-type" evidence="7">
    <location>
        <begin position="29"/>
        <end position="58"/>
    </location>
</feature>
<evidence type="ECO:0000256" key="6">
    <source>
        <dbReference type="SAM" id="MobiDB-lite"/>
    </source>
</evidence>
<dbReference type="Gene3D" id="4.10.240.10">
    <property type="entry name" value="Zn(2)-C6 fungal-type DNA-binding domain"/>
    <property type="match status" value="1"/>
</dbReference>
<evidence type="ECO:0000259" key="7">
    <source>
        <dbReference type="PROSITE" id="PS50048"/>
    </source>
</evidence>
<keyword evidence="5" id="KW-0539">Nucleus</keyword>
<dbReference type="GO" id="GO:0003677">
    <property type="term" value="F:DNA binding"/>
    <property type="evidence" value="ECO:0007669"/>
    <property type="project" value="UniProtKB-KW"/>
</dbReference>
<dbReference type="PROSITE" id="PS00463">
    <property type="entry name" value="ZN2_CY6_FUNGAL_1"/>
    <property type="match status" value="1"/>
</dbReference>
<dbReference type="InterPro" id="IPR001138">
    <property type="entry name" value="Zn2Cys6_DnaBD"/>
</dbReference>
<evidence type="ECO:0000313" key="9">
    <source>
        <dbReference type="Proteomes" id="UP001194746"/>
    </source>
</evidence>
<dbReference type="SUPFAM" id="SSF57701">
    <property type="entry name" value="Zn2/Cys6 DNA-binding domain"/>
    <property type="match status" value="1"/>
</dbReference>
<keyword evidence="1" id="KW-0479">Metal-binding</keyword>
<dbReference type="Pfam" id="PF04082">
    <property type="entry name" value="Fungal_trans"/>
    <property type="match status" value="1"/>
</dbReference>
<dbReference type="PROSITE" id="PS50048">
    <property type="entry name" value="ZN2_CY6_FUNGAL_2"/>
    <property type="match status" value="1"/>
</dbReference>
<dbReference type="GO" id="GO:0009893">
    <property type="term" value="P:positive regulation of metabolic process"/>
    <property type="evidence" value="ECO:0007669"/>
    <property type="project" value="UniProtKB-ARBA"/>
</dbReference>
<dbReference type="InterPro" id="IPR036864">
    <property type="entry name" value="Zn2-C6_fun-type_DNA-bd_sf"/>
</dbReference>
<dbReference type="EMBL" id="VCAU01000001">
    <property type="protein sequence ID" value="KAF9895160.1"/>
    <property type="molecule type" value="Genomic_DNA"/>
</dbReference>
<dbReference type="PANTHER" id="PTHR47256">
    <property type="entry name" value="ZN(II)2CYS6 TRANSCRIPTION FACTOR (EUROFUNG)-RELATED"/>
    <property type="match status" value="1"/>
</dbReference>
<proteinExistence type="predicted"/>
<keyword evidence="4" id="KW-0804">Transcription</keyword>
<keyword evidence="3" id="KW-0238">DNA-binding</keyword>
<dbReference type="AlphaFoldDB" id="A0AAD4CYN8"/>
<dbReference type="Pfam" id="PF00172">
    <property type="entry name" value="Zn_clus"/>
    <property type="match status" value="1"/>
</dbReference>
<keyword evidence="2" id="KW-0805">Transcription regulation</keyword>
<evidence type="ECO:0000256" key="3">
    <source>
        <dbReference type="ARBA" id="ARBA00023125"/>
    </source>
</evidence>